<comment type="caution">
    <text evidence="2">The sequence shown here is derived from an EMBL/GenBank/DDBJ whole genome shotgun (WGS) entry which is preliminary data.</text>
</comment>
<dbReference type="EMBL" id="BNAP01000040">
    <property type="protein sequence ID" value="GHH04069.1"/>
    <property type="molecule type" value="Genomic_DNA"/>
</dbReference>
<dbReference type="Proteomes" id="UP000611500">
    <property type="component" value="Unassembled WGS sequence"/>
</dbReference>
<reference evidence="2" key="2">
    <citation type="submission" date="2020-09" db="EMBL/GenBank/DDBJ databases">
        <authorList>
            <person name="Sun Q."/>
            <person name="Zhou Y."/>
        </authorList>
    </citation>
    <scope>NUCLEOTIDE SEQUENCE</scope>
    <source>
        <strain evidence="2">CGMCC 1.7081</strain>
    </source>
</reference>
<evidence type="ECO:0000256" key="1">
    <source>
        <dbReference type="SAM" id="MobiDB-lite"/>
    </source>
</evidence>
<dbReference type="AlphaFoldDB" id="A0A8J3HCL7"/>
<name>A0A8J3HCL7_9RHOB</name>
<dbReference type="RefSeq" id="WP_028095352.1">
    <property type="nucleotide sequence ID" value="NZ_BNAP01000040.1"/>
</dbReference>
<organism evidence="2 3">
    <name type="scientific">Pseudodonghicola xiamenensis</name>
    <dbReference type="NCBI Taxonomy" id="337702"/>
    <lineage>
        <taxon>Bacteria</taxon>
        <taxon>Pseudomonadati</taxon>
        <taxon>Pseudomonadota</taxon>
        <taxon>Alphaproteobacteria</taxon>
        <taxon>Rhodobacterales</taxon>
        <taxon>Paracoccaceae</taxon>
        <taxon>Pseudodonghicola</taxon>
    </lineage>
</organism>
<sequence>MAGLAEDVNTVPLPQIDPDQGESWVQLLPAGKFDLNDQRGPWIVKDMASVIERSRRDLERGMPVDMDHALDRRNQAEHRRPRCWNVAGSGAATNGWQSVPNSGSTRRRSATANEARGSGELTRILSPAAAVPPPLGVQHSQSRRSIMSNIPDHLSQALAELRASHTAQDRAIAVLEAVLQACHQQGVNALHEAAAPINEHRREHRPGRAPKIASDPELQAFIAARIDRLTYQQIADEIAENFPPERHVHRATVHRWAQQSSKSATSRDHIR</sequence>
<reference evidence="2" key="1">
    <citation type="journal article" date="2014" name="Int. J. Syst. Evol. Microbiol.">
        <title>Complete genome sequence of Corynebacterium casei LMG S-19264T (=DSM 44701T), isolated from a smear-ripened cheese.</title>
        <authorList>
            <consortium name="US DOE Joint Genome Institute (JGI-PGF)"/>
            <person name="Walter F."/>
            <person name="Albersmeier A."/>
            <person name="Kalinowski J."/>
            <person name="Ruckert C."/>
        </authorList>
    </citation>
    <scope>NUCLEOTIDE SEQUENCE</scope>
    <source>
        <strain evidence="2">CGMCC 1.7081</strain>
    </source>
</reference>
<proteinExistence type="predicted"/>
<gene>
    <name evidence="2" type="ORF">GCM10010961_42300</name>
</gene>
<feature type="region of interest" description="Disordered" evidence="1">
    <location>
        <begin position="94"/>
        <end position="117"/>
    </location>
</feature>
<evidence type="ECO:0000313" key="3">
    <source>
        <dbReference type="Proteomes" id="UP000611500"/>
    </source>
</evidence>
<feature type="compositionally biased region" description="Polar residues" evidence="1">
    <location>
        <begin position="94"/>
        <end position="104"/>
    </location>
</feature>
<keyword evidence="3" id="KW-1185">Reference proteome</keyword>
<accession>A0A8J3HCL7</accession>
<evidence type="ECO:0000313" key="2">
    <source>
        <dbReference type="EMBL" id="GHH04069.1"/>
    </source>
</evidence>
<protein>
    <submittedName>
        <fullName evidence="2">Uncharacterized protein</fullName>
    </submittedName>
</protein>